<evidence type="ECO:0000313" key="9">
    <source>
        <dbReference type="EMBL" id="WGK70127.1"/>
    </source>
</evidence>
<keyword evidence="9" id="KW-0540">Nuclease</keyword>
<dbReference type="PANTHER" id="PTHR10073">
    <property type="entry name" value="DNA MISMATCH REPAIR PROTEIN MLH, PMS, MUTL"/>
    <property type="match status" value="1"/>
</dbReference>
<feature type="domain" description="DNA mismatch repair protein S5" evidence="8">
    <location>
        <begin position="218"/>
        <end position="332"/>
    </location>
</feature>
<dbReference type="Gene3D" id="3.30.565.10">
    <property type="entry name" value="Histidine kinase-like ATPase, C-terminal domain"/>
    <property type="match status" value="1"/>
</dbReference>
<dbReference type="Gene3D" id="3.30.1540.20">
    <property type="entry name" value="MutL, C-terminal domain, dimerisation subdomain"/>
    <property type="match status" value="1"/>
</dbReference>
<dbReference type="InterPro" id="IPR014790">
    <property type="entry name" value="MutL_C"/>
</dbReference>
<dbReference type="NCBIfam" id="TIGR00585">
    <property type="entry name" value="mutl"/>
    <property type="match status" value="1"/>
</dbReference>
<dbReference type="GO" id="GO:0004519">
    <property type="term" value="F:endonuclease activity"/>
    <property type="evidence" value="ECO:0007669"/>
    <property type="project" value="UniProtKB-KW"/>
</dbReference>
<keyword evidence="10" id="KW-1185">Reference proteome</keyword>
<dbReference type="InterPro" id="IPR013507">
    <property type="entry name" value="DNA_mismatch_S5_2-like"/>
</dbReference>
<dbReference type="SMART" id="SM00853">
    <property type="entry name" value="MutL_C"/>
    <property type="match status" value="1"/>
</dbReference>
<keyword evidence="4 5" id="KW-0234">DNA repair</keyword>
<evidence type="ECO:0000259" key="7">
    <source>
        <dbReference type="SMART" id="SM00853"/>
    </source>
</evidence>
<dbReference type="InterPro" id="IPR020667">
    <property type="entry name" value="DNA_mismatch_repair_MutL"/>
</dbReference>
<keyword evidence="3 5" id="KW-0227">DNA damage</keyword>
<dbReference type="InterPro" id="IPR036890">
    <property type="entry name" value="HATPase_C_sf"/>
</dbReference>
<dbReference type="InterPro" id="IPR037198">
    <property type="entry name" value="MutL_C_sf"/>
</dbReference>
<evidence type="ECO:0000256" key="1">
    <source>
        <dbReference type="ARBA" id="ARBA00006082"/>
    </source>
</evidence>
<feature type="region of interest" description="Disordered" evidence="6">
    <location>
        <begin position="340"/>
        <end position="436"/>
    </location>
</feature>
<dbReference type="InterPro" id="IPR042120">
    <property type="entry name" value="MutL_C_dimsub"/>
</dbReference>
<evidence type="ECO:0000259" key="8">
    <source>
        <dbReference type="SMART" id="SM01340"/>
    </source>
</evidence>
<gene>
    <name evidence="5 9" type="primary">mutL</name>
    <name evidence="9" type="ORF">P0082_04505</name>
</gene>
<dbReference type="RefSeq" id="WP_326928334.1">
    <property type="nucleotide sequence ID" value="NZ_CP123443.1"/>
</dbReference>
<reference evidence="9 10" key="1">
    <citation type="submission" date="2023-04" db="EMBL/GenBank/DDBJ databases">
        <title>Spirochaete genome identified in red abalone sample constitutes a novel genus.</title>
        <authorList>
            <person name="Sharma S.P."/>
            <person name="Purcell C.M."/>
            <person name="Hyde J.R."/>
            <person name="Severin A.J."/>
        </authorList>
    </citation>
    <scope>NUCLEOTIDE SEQUENCE [LARGE SCALE GENOMIC DNA]</scope>
    <source>
        <strain evidence="9 10">SP-2023</strain>
    </source>
</reference>
<dbReference type="InterPro" id="IPR020568">
    <property type="entry name" value="Ribosomal_Su5_D2-typ_SF"/>
</dbReference>
<dbReference type="InterPro" id="IPR014721">
    <property type="entry name" value="Ribsml_uS5_D2-typ_fold_subgr"/>
</dbReference>
<dbReference type="CDD" id="cd16926">
    <property type="entry name" value="HATPase_MutL-MLH-PMS-like"/>
    <property type="match status" value="1"/>
</dbReference>
<dbReference type="InterPro" id="IPR014762">
    <property type="entry name" value="DNA_mismatch_repair_CS"/>
</dbReference>
<dbReference type="SMART" id="SM01340">
    <property type="entry name" value="DNA_mis_repair"/>
    <property type="match status" value="1"/>
</dbReference>
<dbReference type="Pfam" id="PF08676">
    <property type="entry name" value="MutL_C"/>
    <property type="match status" value="1"/>
</dbReference>
<dbReference type="Pfam" id="PF13589">
    <property type="entry name" value="HATPase_c_3"/>
    <property type="match status" value="1"/>
</dbReference>
<dbReference type="Gene3D" id="3.30.230.10">
    <property type="match status" value="1"/>
</dbReference>
<proteinExistence type="inferred from homology"/>
<dbReference type="Pfam" id="PF01119">
    <property type="entry name" value="DNA_mis_repair"/>
    <property type="match status" value="1"/>
</dbReference>
<dbReference type="Proteomes" id="UP001228690">
    <property type="component" value="Chromosome"/>
</dbReference>
<dbReference type="InterPro" id="IPR042121">
    <property type="entry name" value="MutL_C_regsub"/>
</dbReference>
<dbReference type="InterPro" id="IPR038973">
    <property type="entry name" value="MutL/Mlh/Pms-like"/>
</dbReference>
<sequence>MSQNIAILDPQVAAKIAAGEVIERPSAVVRELLDNAIDAGATQISLYLEEGGLQLIRVTDDGFGMSREDLELCYLPHATSKIRQTNDLLQLCSLGFRGEALGSVAACSKLRISSAQEISEVSDVSAKLKAHELRIADSLFQDLQEVSAAHSGTQVEVRELFYSFPARRKFLKSVRAELNHCKAVFQEKALAFPHIYFRLYNNSKMELSLSPGSAPERICQIYGDLAPEQLFSLSERAGHFSLELFAASPALYRRDRKRMPIYINQRPISEASLQQAVRIGFDGYLAGGLFPICFCFLEVDPERVDFNIHPAKREARLRDLSLIQSGIRQTLRSFCRETGKLSHGSLPETANAGEPTRANSPEIGRAQDRDQNRGTRAGSAPQRHSSANFSRIFEPPEKGRKGQAPPVGEQSFSARDLLGNGRSPETSEPFEGDSLREDYRNDIPAAASGPKSGRSADLSGFSWSTESIELRGKQPFRYLGRIFEVFLLVECEMDGVEQLLIVDQHAGHERLLYETLEREMLQKQPLLVPITFEADETEQESLRRRSPALASIGIQVEEVESERGSYGTCSSWQISGLPPSVGDLKEELIELVRNGASEAEDLKRELFAHLSCRKAIKKGDVLDDISANKLLDSLFSMGLERCPHGRPVWYSISKQELYRLLQRT</sequence>
<evidence type="ECO:0000256" key="4">
    <source>
        <dbReference type="ARBA" id="ARBA00023204"/>
    </source>
</evidence>
<keyword evidence="9" id="KW-0378">Hydrolase</keyword>
<evidence type="ECO:0000256" key="6">
    <source>
        <dbReference type="SAM" id="MobiDB-lite"/>
    </source>
</evidence>
<protein>
    <recommendedName>
        <fullName evidence="2 5">DNA mismatch repair protein MutL</fullName>
    </recommendedName>
</protein>
<evidence type="ECO:0000256" key="2">
    <source>
        <dbReference type="ARBA" id="ARBA00021975"/>
    </source>
</evidence>
<accession>A0ABY8MJD5</accession>
<dbReference type="PANTHER" id="PTHR10073:SF12">
    <property type="entry name" value="DNA MISMATCH REPAIR PROTEIN MLH1"/>
    <property type="match status" value="1"/>
</dbReference>
<evidence type="ECO:0000256" key="5">
    <source>
        <dbReference type="HAMAP-Rule" id="MF_00149"/>
    </source>
</evidence>
<comment type="similarity">
    <text evidence="1 5">Belongs to the DNA mismatch repair MutL/HexB family.</text>
</comment>
<dbReference type="SUPFAM" id="SSF54211">
    <property type="entry name" value="Ribosomal protein S5 domain 2-like"/>
    <property type="match status" value="1"/>
</dbReference>
<feature type="domain" description="MutL C-terminal dimerisation" evidence="7">
    <location>
        <begin position="478"/>
        <end position="622"/>
    </location>
</feature>
<dbReference type="Gene3D" id="3.30.1370.100">
    <property type="entry name" value="MutL, C-terminal domain, regulatory subdomain"/>
    <property type="match status" value="1"/>
</dbReference>
<dbReference type="SUPFAM" id="SSF118116">
    <property type="entry name" value="DNA mismatch repair protein MutL"/>
    <property type="match status" value="1"/>
</dbReference>
<dbReference type="PROSITE" id="PS00058">
    <property type="entry name" value="DNA_MISMATCH_REPAIR_1"/>
    <property type="match status" value="1"/>
</dbReference>
<comment type="function">
    <text evidence="5">This protein is involved in the repair of mismatches in DNA. It is required for dam-dependent methyl-directed DNA mismatch repair. May act as a 'molecular matchmaker', a protein that promotes the formation of a stable complex between two or more DNA-binding proteins in an ATP-dependent manner without itself being part of a final effector complex.</text>
</comment>
<evidence type="ECO:0000256" key="3">
    <source>
        <dbReference type="ARBA" id="ARBA00022763"/>
    </source>
</evidence>
<dbReference type="InterPro" id="IPR002099">
    <property type="entry name" value="MutL/Mlh/PMS"/>
</dbReference>
<dbReference type="CDD" id="cd00782">
    <property type="entry name" value="MutL_Trans"/>
    <property type="match status" value="1"/>
</dbReference>
<dbReference type="EMBL" id="CP123443">
    <property type="protein sequence ID" value="WGK70127.1"/>
    <property type="molecule type" value="Genomic_DNA"/>
</dbReference>
<dbReference type="HAMAP" id="MF_00149">
    <property type="entry name" value="DNA_mis_repair"/>
    <property type="match status" value="1"/>
</dbReference>
<organism evidence="9 10">
    <name type="scientific">Candidatus Haliotispira prima</name>
    <dbReference type="NCBI Taxonomy" id="3034016"/>
    <lineage>
        <taxon>Bacteria</taxon>
        <taxon>Pseudomonadati</taxon>
        <taxon>Spirochaetota</taxon>
        <taxon>Spirochaetia</taxon>
        <taxon>Spirochaetales</taxon>
        <taxon>Spirochaetaceae</taxon>
        <taxon>Candidatus Haliotispira</taxon>
    </lineage>
</organism>
<dbReference type="SUPFAM" id="SSF55874">
    <property type="entry name" value="ATPase domain of HSP90 chaperone/DNA topoisomerase II/histidine kinase"/>
    <property type="match status" value="1"/>
</dbReference>
<keyword evidence="9" id="KW-0255">Endonuclease</keyword>
<name>A0ABY8MJD5_9SPIO</name>
<evidence type="ECO:0000313" key="10">
    <source>
        <dbReference type="Proteomes" id="UP001228690"/>
    </source>
</evidence>